<reference evidence="2" key="1">
    <citation type="submission" date="2021-06" db="EMBL/GenBank/DDBJ databases">
        <authorList>
            <person name="Hodson N. C."/>
            <person name="Mongue J. A."/>
            <person name="Jaron S. K."/>
        </authorList>
    </citation>
    <scope>NUCLEOTIDE SEQUENCE</scope>
</reference>
<organism evidence="2 3">
    <name type="scientific">Allacma fusca</name>
    <dbReference type="NCBI Taxonomy" id="39272"/>
    <lineage>
        <taxon>Eukaryota</taxon>
        <taxon>Metazoa</taxon>
        <taxon>Ecdysozoa</taxon>
        <taxon>Arthropoda</taxon>
        <taxon>Hexapoda</taxon>
        <taxon>Collembola</taxon>
        <taxon>Symphypleona</taxon>
        <taxon>Sminthuridae</taxon>
        <taxon>Allacma</taxon>
    </lineage>
</organism>
<dbReference type="PROSITE" id="PS50994">
    <property type="entry name" value="INTEGRASE"/>
    <property type="match status" value="1"/>
</dbReference>
<feature type="domain" description="Integrase catalytic" evidence="1">
    <location>
        <begin position="576"/>
        <end position="764"/>
    </location>
</feature>
<evidence type="ECO:0000313" key="2">
    <source>
        <dbReference type="EMBL" id="CAG7724968.1"/>
    </source>
</evidence>
<dbReference type="GO" id="GO:0015074">
    <property type="term" value="P:DNA integration"/>
    <property type="evidence" value="ECO:0007669"/>
    <property type="project" value="InterPro"/>
</dbReference>
<dbReference type="InterPro" id="IPR040676">
    <property type="entry name" value="DUF5641"/>
</dbReference>
<dbReference type="Proteomes" id="UP000708208">
    <property type="component" value="Unassembled WGS sequence"/>
</dbReference>
<dbReference type="InterPro" id="IPR041588">
    <property type="entry name" value="Integrase_H2C2"/>
</dbReference>
<proteinExistence type="predicted"/>
<dbReference type="Pfam" id="PF18701">
    <property type="entry name" value="DUF5641"/>
    <property type="match status" value="1"/>
</dbReference>
<gene>
    <name evidence="2" type="ORF">AFUS01_LOCUS13955</name>
</gene>
<sequence length="881" mass="100177">MKPSGYLAVRCLRQLALDDGDKYPLGAQVVLSDFYVDDEMSGAMSTEDAIEMYHQVTALLAGGGLELRKWASNSEQVLERIPTSLRETQIPLELDANNAVKSLGMKWNPFHDYFLFETSINSSNVYTKRAVLSEIAKVYDPLGLLAPIIVRAKIFMQGLWQLNLGWDEPLPQVQTERWKLFKNDLPEIEKIRIPRCTTVKGFQEFHLHGFCDASESAYAACIYLVSVLTNGNFESRLIAAKTRVAPLKTLSLPRLELCSAVLLVRLMTVVKECLKHLQILDVKAWTDSTVSRDWIKGNPNRWKTFVANRVSEIRDVIPSNNWYHLPGLENPADPASRGVSPEDLRENMLWWNGPPWLSHPTVMPEDNEDIISAEALKEEKRIVSVNLTINTFGVYCEQFANISQLRHRTATWLRFISNLKGEKNFGQFTVQELDRAESSWVRFVQREHFVKEYCEIASGKPINRKSAMFHLCPFSGDDGLLRVGGRLRKSNLPLAQRKPVLLPANSHLTTLLIRFFHRRTLHGGVQLTLAAMRTKYWVLNGKKVVRKVIRSCLVCVRQAATTGKQLMGDLPSERVTISAPFTMTGVDYAGPFNLKFGRGQKSYKGYVALFVCMCTRAIHLELVGDLSSESFLGAFRRFAARRGTPRKMFSDRGTNFVGAERELKALVELSMSRQLRKTWQDEGVQWEFNPPSAPHFGGLWEAGVKSTKYHLKRVLGEAFLSFEEMSTVLVQIEACLNSRPIGEMSSDPNDFEVLTPGHFLAWKPLVALPDQDLEDAPINRLNRWQKLQQMVQQFWRRWVDEYLTRLQARPKWCTEEPNMKTGNLVIIKDERLPPSKWKLGRIVECHPGGDGKVRVVTVKTAEGTYSRPIVKICLLPIETAI</sequence>
<dbReference type="InterPro" id="IPR008042">
    <property type="entry name" value="Retrotrans_Pao"/>
</dbReference>
<keyword evidence="3" id="KW-1185">Reference proteome</keyword>
<dbReference type="Pfam" id="PF17921">
    <property type="entry name" value="Integrase_H2C2"/>
    <property type="match status" value="1"/>
</dbReference>
<dbReference type="Pfam" id="PF05380">
    <property type="entry name" value="Peptidase_A17"/>
    <property type="match status" value="1"/>
</dbReference>
<dbReference type="EMBL" id="CAJVCH010115807">
    <property type="protein sequence ID" value="CAG7724968.1"/>
    <property type="molecule type" value="Genomic_DNA"/>
</dbReference>
<dbReference type="AlphaFoldDB" id="A0A8J2NZC9"/>
<evidence type="ECO:0000313" key="3">
    <source>
        <dbReference type="Proteomes" id="UP000708208"/>
    </source>
</evidence>
<comment type="caution">
    <text evidence="2">The sequence shown here is derived from an EMBL/GenBank/DDBJ whole genome shotgun (WGS) entry which is preliminary data.</text>
</comment>
<accession>A0A8J2NZC9</accession>
<name>A0A8J2NZC9_9HEXA</name>
<protein>
    <recommendedName>
        <fullName evidence="1">Integrase catalytic domain-containing protein</fullName>
    </recommendedName>
</protein>
<dbReference type="OrthoDB" id="7551539at2759"/>
<evidence type="ECO:0000259" key="1">
    <source>
        <dbReference type="PROSITE" id="PS50994"/>
    </source>
</evidence>
<dbReference type="PANTHER" id="PTHR47331">
    <property type="entry name" value="PHD-TYPE DOMAIN-CONTAINING PROTEIN"/>
    <property type="match status" value="1"/>
</dbReference>
<dbReference type="InterPro" id="IPR001584">
    <property type="entry name" value="Integrase_cat-core"/>
</dbReference>